<evidence type="ECO:0000313" key="8">
    <source>
        <dbReference type="Proteomes" id="UP000231409"/>
    </source>
</evidence>
<comment type="function">
    <text evidence="5">Mechanosensitive channel that participates in the regulation of osmotic pressure changes within the cell, opening in response to stretch forces in the membrane lipid bilayer, without the need for other proteins. Contributes to normal resistance to hypoosmotic shock. Forms an ion channel of 1.0 nanosiemens conductance with a slight preference for anions.</text>
</comment>
<feature type="transmembrane region" description="Helical" evidence="5">
    <location>
        <begin position="52"/>
        <end position="78"/>
    </location>
</feature>
<gene>
    <name evidence="7" type="ORF">CLH61_13285</name>
</gene>
<evidence type="ECO:0000256" key="1">
    <source>
        <dbReference type="ARBA" id="ARBA00004370"/>
    </source>
</evidence>
<evidence type="ECO:0000256" key="3">
    <source>
        <dbReference type="ARBA" id="ARBA00022989"/>
    </source>
</evidence>
<dbReference type="Pfam" id="PF00924">
    <property type="entry name" value="MS_channel_2nd"/>
    <property type="match status" value="1"/>
</dbReference>
<dbReference type="GO" id="GO:0008381">
    <property type="term" value="F:mechanosensitive monoatomic ion channel activity"/>
    <property type="evidence" value="ECO:0007669"/>
    <property type="project" value="InterPro"/>
</dbReference>
<keyword evidence="5" id="KW-0407">Ion channel</keyword>
<dbReference type="InterPro" id="IPR006685">
    <property type="entry name" value="MscS_channel_2nd"/>
</dbReference>
<reference evidence="7 8" key="1">
    <citation type="submission" date="2017-09" db="EMBL/GenBank/DDBJ databases">
        <title>The draft genome sequences of Marinobacter sp. PWS21.</title>
        <authorList>
            <person name="Cao J."/>
        </authorList>
    </citation>
    <scope>NUCLEOTIDE SEQUENCE [LARGE SCALE GENOMIC DNA]</scope>
    <source>
        <strain evidence="7 8">PWS21</strain>
    </source>
</reference>
<keyword evidence="3 5" id="KW-1133">Transmembrane helix</keyword>
<dbReference type="PANTHER" id="PTHR30221">
    <property type="entry name" value="SMALL-CONDUCTANCE MECHANOSENSITIVE CHANNEL"/>
    <property type="match status" value="1"/>
</dbReference>
<evidence type="ECO:0000256" key="2">
    <source>
        <dbReference type="ARBA" id="ARBA00022692"/>
    </source>
</evidence>
<accession>A0A2G1UIP5</accession>
<evidence type="ECO:0000256" key="5">
    <source>
        <dbReference type="RuleBase" id="RU369025"/>
    </source>
</evidence>
<dbReference type="Proteomes" id="UP000231409">
    <property type="component" value="Unassembled WGS sequence"/>
</dbReference>
<keyword evidence="2 5" id="KW-0812">Transmembrane</keyword>
<comment type="similarity">
    <text evidence="5">Belongs to the MscS (TC 1.A.23) family.</text>
</comment>
<evidence type="ECO:0000256" key="4">
    <source>
        <dbReference type="ARBA" id="ARBA00023136"/>
    </source>
</evidence>
<keyword evidence="5" id="KW-0813">Transport</keyword>
<dbReference type="RefSeq" id="WP_099615242.1">
    <property type="nucleotide sequence ID" value="NZ_KZ319373.1"/>
</dbReference>
<dbReference type="Gene3D" id="1.10.287.1260">
    <property type="match status" value="1"/>
</dbReference>
<dbReference type="SUPFAM" id="SSF50182">
    <property type="entry name" value="Sm-like ribonucleoproteins"/>
    <property type="match status" value="1"/>
</dbReference>
<dbReference type="PANTHER" id="PTHR30221:SF1">
    <property type="entry name" value="SMALL-CONDUCTANCE MECHANOSENSITIVE CHANNEL"/>
    <property type="match status" value="1"/>
</dbReference>
<keyword evidence="5" id="KW-0406">Ion transport</keyword>
<dbReference type="Gene3D" id="2.30.30.60">
    <property type="match status" value="1"/>
</dbReference>
<evidence type="ECO:0000313" key="7">
    <source>
        <dbReference type="EMBL" id="PHQ14289.1"/>
    </source>
</evidence>
<feature type="transmembrane region" description="Helical" evidence="5">
    <location>
        <begin position="84"/>
        <end position="100"/>
    </location>
</feature>
<keyword evidence="5" id="KW-1003">Cell membrane</keyword>
<evidence type="ECO:0000259" key="6">
    <source>
        <dbReference type="Pfam" id="PF00924"/>
    </source>
</evidence>
<comment type="caution">
    <text evidence="5">Lacks conserved residue(s) required for the propagation of feature annotation.</text>
</comment>
<comment type="subunit">
    <text evidence="5">Homoheptamer.</text>
</comment>
<feature type="transmembrane region" description="Helical" evidence="5">
    <location>
        <begin position="17"/>
        <end position="40"/>
    </location>
</feature>
<name>A0A2G1UIP5_9GAMM</name>
<comment type="caution">
    <text evidence="7">The sequence shown here is derived from an EMBL/GenBank/DDBJ whole genome shotgun (WGS) entry which is preliminary data.</text>
</comment>
<dbReference type="EMBL" id="NTFH01000010">
    <property type="protein sequence ID" value="PHQ14289.1"/>
    <property type="molecule type" value="Genomic_DNA"/>
</dbReference>
<comment type="subcellular location">
    <subcellularLocation>
        <location evidence="5">Cell inner membrane</location>
        <topology evidence="5">Multi-pass membrane protein</topology>
    </subcellularLocation>
    <subcellularLocation>
        <location evidence="1">Membrane</location>
    </subcellularLocation>
</comment>
<dbReference type="InterPro" id="IPR023408">
    <property type="entry name" value="MscS_beta-dom_sf"/>
</dbReference>
<sequence>MGDFGLKSALSSLTSEALLEALALVVVASLVIMAMQTFVPKVAHKLGGKPKLYLLASVPLVRLLIIILTIILVVPILIEPSFENMVAIFGALGLALGFAFKDYVSSLIAGIVTLYEMPYRPGDWIEINGKYGEVRSIGTRAAEIVTPDDNVVIIPHSTLWAALIANGNDGSDNLMCVTEFHLRPGHDVRRVMALLRDVAFTSPLVKTWQPILVHVRNSEHGMRYLIKAYPLDPRDQFRFISELTSRGAEALTAEGLQFTTVPVAVS</sequence>
<organism evidence="7 8">
    <name type="scientific">Marinobacter profundi</name>
    <dbReference type="NCBI Taxonomy" id="2666256"/>
    <lineage>
        <taxon>Bacteria</taxon>
        <taxon>Pseudomonadati</taxon>
        <taxon>Pseudomonadota</taxon>
        <taxon>Gammaproteobacteria</taxon>
        <taxon>Pseudomonadales</taxon>
        <taxon>Marinobacteraceae</taxon>
        <taxon>Marinobacter</taxon>
    </lineage>
</organism>
<keyword evidence="4 5" id="KW-0472">Membrane</keyword>
<keyword evidence="8" id="KW-1185">Reference proteome</keyword>
<protein>
    <recommendedName>
        <fullName evidence="5">Small-conductance mechanosensitive channel</fullName>
    </recommendedName>
</protein>
<keyword evidence="5" id="KW-0997">Cell inner membrane</keyword>
<dbReference type="InterPro" id="IPR045275">
    <property type="entry name" value="MscS_archaea/bacteria_type"/>
</dbReference>
<proteinExistence type="inferred from homology"/>
<feature type="domain" description="Mechanosensitive ion channel MscS" evidence="6">
    <location>
        <begin position="102"/>
        <end position="166"/>
    </location>
</feature>
<dbReference type="AlphaFoldDB" id="A0A2G1UIP5"/>
<dbReference type="InterPro" id="IPR010920">
    <property type="entry name" value="LSM_dom_sf"/>
</dbReference>
<dbReference type="GO" id="GO:0005886">
    <property type="term" value="C:plasma membrane"/>
    <property type="evidence" value="ECO:0007669"/>
    <property type="project" value="UniProtKB-SubCell"/>
</dbReference>